<dbReference type="GO" id="GO:0006979">
    <property type="term" value="P:response to oxidative stress"/>
    <property type="evidence" value="ECO:0007669"/>
    <property type="project" value="TreeGrafter"/>
</dbReference>
<dbReference type="InterPro" id="IPR002880">
    <property type="entry name" value="Pyrv_Fd/Flavodoxin_OxRdtase_N"/>
</dbReference>
<dbReference type="InterPro" id="IPR002869">
    <property type="entry name" value="Pyrv_flavodox_OxRed_cen"/>
</dbReference>
<feature type="domain" description="Pyruvate/ketoisovalerate oxidoreductase catalytic" evidence="2">
    <location>
        <begin position="22"/>
        <end position="183"/>
    </location>
</feature>
<dbReference type="Gene3D" id="3.40.920.10">
    <property type="entry name" value="Pyruvate-ferredoxin oxidoreductase, PFOR, domain III"/>
    <property type="match status" value="1"/>
</dbReference>
<proteinExistence type="predicted"/>
<dbReference type="InterPro" id="IPR022367">
    <property type="entry name" value="2-oxoacid/accept_OxRdtase_asu"/>
</dbReference>
<dbReference type="SUPFAM" id="SSF52922">
    <property type="entry name" value="TK C-terminal domain-like"/>
    <property type="match status" value="1"/>
</dbReference>
<dbReference type="InterPro" id="IPR050722">
    <property type="entry name" value="Pyruvate:ferred/Flavod_OxRd"/>
</dbReference>
<sequence length="588" mass="65631">MKEIKGDYMINKLGWKIGGEQGEGLESTAEIFSTVINTLGYHMYSTRDFASRIKGGHSNSKICISEERINVIDYKTDILIAFDQATLDSYIPELDENSIIIADAKIKPEISEEIKGLVAVFPITDLAKEIANPIIKNIITLGICSALLDIDSKIFYDMIEAKFSSKGEEIVNTNIQAFDKGREIMNDFMAENNINDKYYLKKLNPTHKNMWLVGNHAAGLGALAAGCRMYAGYPITPATEIMEYLFDKLPLVNGAYIQTEDEIAALGVAIGANFAGVRAMTATSGPGISLMTEFLGMAAMAEQPVVIVDVQRGGPSSGLPTKTEQSDIFHAVYGGTGDASRIVLAPTSVEDCFYTMIDAFNMAEKYQTPVIVLMDLQLGMNKSTVPNFDFSKVQIDRGNLLKQEEITEEDIIYFKRYATDVLVSNRTIPGQKGGIHNANSYEHSVVGLPSEVKRNTVRQKEKRSNKIESALVEKPFELNEYNDEKDILLVGVNSTYGVLNKAAKQLQEQGMKIDTMHIRQIYPVAQPIRDAFDKYRKIYIVEHNHNKQLRTVIASKYHNSEKIGSLLKYDGDIYYTHELVEQLLEEEK</sequence>
<dbReference type="Pfam" id="PF01855">
    <property type="entry name" value="POR_N"/>
    <property type="match status" value="1"/>
</dbReference>
<dbReference type="SUPFAM" id="SSF52518">
    <property type="entry name" value="Thiamin diphosphate-binding fold (THDP-binding)"/>
    <property type="match status" value="1"/>
</dbReference>
<dbReference type="NCBIfam" id="TIGR03710">
    <property type="entry name" value="OAFO_sf"/>
    <property type="match status" value="1"/>
</dbReference>
<evidence type="ECO:0000313" key="5">
    <source>
        <dbReference type="Proteomes" id="UP000070355"/>
    </source>
</evidence>
<dbReference type="FunFam" id="3.40.920.10:FF:000003">
    <property type="entry name" value="Pyruvate ferredoxin oxidoreductase, alpha subunit"/>
    <property type="match status" value="1"/>
</dbReference>
<evidence type="ECO:0000256" key="1">
    <source>
        <dbReference type="ARBA" id="ARBA00023002"/>
    </source>
</evidence>
<evidence type="ECO:0000259" key="2">
    <source>
        <dbReference type="Pfam" id="PF01558"/>
    </source>
</evidence>
<organism evidence="4 5">
    <name type="scientific">Gemella haemolysans</name>
    <dbReference type="NCBI Taxonomy" id="1379"/>
    <lineage>
        <taxon>Bacteria</taxon>
        <taxon>Bacillati</taxon>
        <taxon>Bacillota</taxon>
        <taxon>Bacilli</taxon>
        <taxon>Bacillales</taxon>
        <taxon>Gemellaceae</taxon>
        <taxon>Gemella</taxon>
    </lineage>
</organism>
<dbReference type="SUPFAM" id="SSF53323">
    <property type="entry name" value="Pyruvate-ferredoxin oxidoreductase, PFOR, domain III"/>
    <property type="match status" value="1"/>
</dbReference>
<dbReference type="FunFam" id="3.40.50.970:FF:000022">
    <property type="entry name" value="2-oxoglutarate ferredoxin oxidoreductase alpha subunit"/>
    <property type="match status" value="1"/>
</dbReference>
<accession>A0A133ZVS5</accession>
<dbReference type="Gene3D" id="3.40.50.920">
    <property type="match status" value="1"/>
</dbReference>
<dbReference type="InterPro" id="IPR029061">
    <property type="entry name" value="THDP-binding"/>
</dbReference>
<dbReference type="AlphaFoldDB" id="A0A133ZVS5"/>
<keyword evidence="1" id="KW-0560">Oxidoreductase</keyword>
<dbReference type="CDD" id="cd07034">
    <property type="entry name" value="TPP_PYR_PFOR_IOR-alpha_like"/>
    <property type="match status" value="1"/>
</dbReference>
<dbReference type="Pfam" id="PF01558">
    <property type="entry name" value="POR"/>
    <property type="match status" value="1"/>
</dbReference>
<gene>
    <name evidence="4" type="ORF">HMPREF3186_01102</name>
</gene>
<dbReference type="Proteomes" id="UP000070355">
    <property type="component" value="Unassembled WGS sequence"/>
</dbReference>
<protein>
    <submittedName>
        <fullName evidence="4">2-oxoacid:acceptor oxidoreductase, alpha subunit</fullName>
    </submittedName>
</protein>
<dbReference type="EMBL" id="LSDC01000071">
    <property type="protein sequence ID" value="KXB59539.1"/>
    <property type="molecule type" value="Genomic_DNA"/>
</dbReference>
<dbReference type="PATRIC" id="fig|1379.3.peg.1087"/>
<dbReference type="Gene3D" id="3.40.50.970">
    <property type="match status" value="1"/>
</dbReference>
<dbReference type="GO" id="GO:0016903">
    <property type="term" value="F:oxidoreductase activity, acting on the aldehyde or oxo group of donors"/>
    <property type="evidence" value="ECO:0007669"/>
    <property type="project" value="InterPro"/>
</dbReference>
<dbReference type="PANTHER" id="PTHR32154:SF20">
    <property type="entry name" value="2-OXOGLUTARATE OXIDOREDUCTASE SUBUNIT KORA"/>
    <property type="match status" value="1"/>
</dbReference>
<dbReference type="STRING" id="1379.HMPREF3186_01102"/>
<reference evidence="5" key="1">
    <citation type="submission" date="2016-01" db="EMBL/GenBank/DDBJ databases">
        <authorList>
            <person name="Mitreva M."/>
            <person name="Pepin K.H."/>
            <person name="Mihindukulasuriya K.A."/>
            <person name="Fulton R."/>
            <person name="Fronick C."/>
            <person name="O'Laughlin M."/>
            <person name="Miner T."/>
            <person name="Herter B."/>
            <person name="Rosa B.A."/>
            <person name="Cordes M."/>
            <person name="Tomlinson C."/>
            <person name="Wollam A."/>
            <person name="Palsikar V.B."/>
            <person name="Mardis E.R."/>
            <person name="Wilson R.K."/>
        </authorList>
    </citation>
    <scope>NUCLEOTIDE SEQUENCE [LARGE SCALE GENOMIC DNA]</scope>
    <source>
        <strain evidence="5">DNF01167</strain>
    </source>
</reference>
<comment type="caution">
    <text evidence="4">The sequence shown here is derived from an EMBL/GenBank/DDBJ whole genome shotgun (WGS) entry which is preliminary data.</text>
</comment>
<feature type="domain" description="Pyruvate flavodoxin/ferredoxin oxidoreductase pyrimidine binding" evidence="3">
    <location>
        <begin position="221"/>
        <end position="403"/>
    </location>
</feature>
<evidence type="ECO:0000313" key="4">
    <source>
        <dbReference type="EMBL" id="KXB59539.1"/>
    </source>
</evidence>
<dbReference type="InterPro" id="IPR009014">
    <property type="entry name" value="Transketo_C/PFOR_II"/>
</dbReference>
<evidence type="ECO:0000259" key="3">
    <source>
        <dbReference type="Pfam" id="PF01855"/>
    </source>
</evidence>
<dbReference type="PANTHER" id="PTHR32154">
    <property type="entry name" value="PYRUVATE-FLAVODOXIN OXIDOREDUCTASE-RELATED"/>
    <property type="match status" value="1"/>
</dbReference>
<dbReference type="InterPro" id="IPR019752">
    <property type="entry name" value="Pyrv/ketoisovalerate_OxRed_cat"/>
</dbReference>
<name>A0A133ZVS5_9BACL</name>